<evidence type="ECO:0000259" key="1">
    <source>
        <dbReference type="Pfam" id="PF00534"/>
    </source>
</evidence>
<dbReference type="GO" id="GO:0016757">
    <property type="term" value="F:glycosyltransferase activity"/>
    <property type="evidence" value="ECO:0007669"/>
    <property type="project" value="InterPro"/>
</dbReference>
<dbReference type="Pfam" id="PF13439">
    <property type="entry name" value="Glyco_transf_4"/>
    <property type="match status" value="1"/>
</dbReference>
<feature type="domain" description="Glycosyl transferase family 1" evidence="1">
    <location>
        <begin position="231"/>
        <end position="359"/>
    </location>
</feature>
<accession>A0A1H8M158</accession>
<name>A0A1H8M158_9BACL</name>
<dbReference type="Gene3D" id="3.40.50.2000">
    <property type="entry name" value="Glycogen Phosphorylase B"/>
    <property type="match status" value="2"/>
</dbReference>
<organism evidence="3 4">
    <name type="scientific">Paenibacillus sophorae</name>
    <dbReference type="NCBI Taxonomy" id="1333845"/>
    <lineage>
        <taxon>Bacteria</taxon>
        <taxon>Bacillati</taxon>
        <taxon>Bacillota</taxon>
        <taxon>Bacilli</taxon>
        <taxon>Bacillales</taxon>
        <taxon>Paenibacillaceae</taxon>
        <taxon>Paenibacillus</taxon>
    </lineage>
</organism>
<dbReference type="Proteomes" id="UP000198809">
    <property type="component" value="Unassembled WGS sequence"/>
</dbReference>
<proteinExistence type="predicted"/>
<reference evidence="3 4" key="1">
    <citation type="submission" date="2016-10" db="EMBL/GenBank/DDBJ databases">
        <authorList>
            <person name="de Groot N.N."/>
        </authorList>
    </citation>
    <scope>NUCLEOTIDE SEQUENCE [LARGE SCALE GENOMIC DNA]</scope>
    <source>
        <strain evidence="3 4">CGMCC 1.10238</strain>
    </source>
</reference>
<dbReference type="InterPro" id="IPR001296">
    <property type="entry name" value="Glyco_trans_1"/>
</dbReference>
<evidence type="ECO:0000313" key="3">
    <source>
        <dbReference type="EMBL" id="SEO10876.1"/>
    </source>
</evidence>
<dbReference type="EMBL" id="FODH01000005">
    <property type="protein sequence ID" value="SEO10876.1"/>
    <property type="molecule type" value="Genomic_DNA"/>
</dbReference>
<dbReference type="AlphaFoldDB" id="A0A1H8M158"/>
<dbReference type="InterPro" id="IPR050194">
    <property type="entry name" value="Glycosyltransferase_grp1"/>
</dbReference>
<protein>
    <submittedName>
        <fullName evidence="3">Glycosyltransferase involved in cell wall bisynthesis</fullName>
    </submittedName>
</protein>
<dbReference type="PANTHER" id="PTHR45947">
    <property type="entry name" value="SULFOQUINOVOSYL TRANSFERASE SQD2"/>
    <property type="match status" value="1"/>
</dbReference>
<dbReference type="STRING" id="1333845.SAMN04487895_10517"/>
<evidence type="ECO:0000313" key="4">
    <source>
        <dbReference type="Proteomes" id="UP000198809"/>
    </source>
</evidence>
<dbReference type="Pfam" id="PF00534">
    <property type="entry name" value="Glycos_transf_1"/>
    <property type="match status" value="1"/>
</dbReference>
<sequence length="439" mass="49887">MKKKAEDRSKKRTVRKRMYTQKPIVQYVVNAQPPKQVVWFNKEESNYSMETRYSVSDLRILMVLDQFNIGGTETHVLTCVRELLRNGIHVVVAGKRGEMCDAFAALGCPVYEINFVTNEHIVNDADEQKIISQLKQIMNTEGITVVHIHQIPSGSFAAKAADQLCIPRLWTLHMLLPFTFHEIELIRSSAAVVCVSPSIVKQLPVKEMPVQLIPNGIDTVQFNYRSLIQSDLREELGIPKGAPVIMYAGRLSWEKADICRDIIEACRRLKVEHYPNLNLLVTGEGRHSEGIKSLVDVIHKEMKGKFIHLLGNTLNMSSYYSICDVFVGTGRAALEALACCRPVVAVGVKGFVGLVHPGNYRSAWETWFGDHHADEAWTVEKLKADIKRALDMPIQEKMETGWVNRNLVKEQFNFTRTTDMLINVYTNILKDRYAPYEVE</sequence>
<dbReference type="InterPro" id="IPR028098">
    <property type="entry name" value="Glyco_trans_4-like_N"/>
</dbReference>
<evidence type="ECO:0000259" key="2">
    <source>
        <dbReference type="Pfam" id="PF13439"/>
    </source>
</evidence>
<gene>
    <name evidence="3" type="ORF">SAMN04487895_10517</name>
</gene>
<dbReference type="RefSeq" id="WP_051500094.1">
    <property type="nucleotide sequence ID" value="NZ_FODH01000005.1"/>
</dbReference>
<keyword evidence="3" id="KW-0808">Transferase</keyword>
<dbReference type="SUPFAM" id="SSF53756">
    <property type="entry name" value="UDP-Glycosyltransferase/glycogen phosphorylase"/>
    <property type="match status" value="1"/>
</dbReference>
<feature type="domain" description="Glycosyltransferase subfamily 4-like N-terminal" evidence="2">
    <location>
        <begin position="69"/>
        <end position="219"/>
    </location>
</feature>
<dbReference type="PANTHER" id="PTHR45947:SF3">
    <property type="entry name" value="SULFOQUINOVOSYL TRANSFERASE SQD2"/>
    <property type="match status" value="1"/>
</dbReference>